<evidence type="ECO:0000259" key="1">
    <source>
        <dbReference type="Pfam" id="PF14301"/>
    </source>
</evidence>
<dbReference type="Proteomes" id="UP000480684">
    <property type="component" value="Unassembled WGS sequence"/>
</dbReference>
<dbReference type="AlphaFoldDB" id="A0A7C9UU17"/>
<sequence length="200" mass="21575">MSAIYYKDGLYFSDIDTVEISGVARRIGAMTAEQRVNAGYEVVDIDTRPDLDDVAIITEVKDGARISYTVTPRPLEQVKEMSKAKVAEYRYGIETGGLTVAGVAIPTDDRTKVLLNGAYSRAIAGDPSAVRKFKTPSGFLDATNEQIIAMAEAIADHVQACFNAEAAHCAAIDAMEDDVDDPIAARKAIIGYDYTTGWPS</sequence>
<comment type="caution">
    <text evidence="2">The sequence shown here is derived from an EMBL/GenBank/DDBJ whole genome shotgun (WGS) entry which is preliminary data.</text>
</comment>
<reference evidence="2 3" key="1">
    <citation type="submission" date="2020-02" db="EMBL/GenBank/DDBJ databases">
        <authorList>
            <person name="Dziuba M."/>
            <person name="Kuznetsov B."/>
            <person name="Mardanov A."/>
            <person name="Ravin N."/>
            <person name="Grouzdev D."/>
        </authorList>
    </citation>
    <scope>NUCLEOTIDE SEQUENCE [LARGE SCALE GENOMIC DNA]</scope>
    <source>
        <strain evidence="2 3">SpK</strain>
    </source>
</reference>
<dbReference type="EMBL" id="JAAIYP010000034">
    <property type="protein sequence ID" value="NFV79986.1"/>
    <property type="molecule type" value="Genomic_DNA"/>
</dbReference>
<gene>
    <name evidence="2" type="ORF">G4223_07675</name>
</gene>
<protein>
    <submittedName>
        <fullName evidence="2">DUF4376 domain-containing protein</fullName>
    </submittedName>
</protein>
<organism evidence="2 3">
    <name type="scientific">Magnetospirillum aberrantis SpK</name>
    <dbReference type="NCBI Taxonomy" id="908842"/>
    <lineage>
        <taxon>Bacteria</taxon>
        <taxon>Pseudomonadati</taxon>
        <taxon>Pseudomonadota</taxon>
        <taxon>Alphaproteobacteria</taxon>
        <taxon>Rhodospirillales</taxon>
        <taxon>Rhodospirillaceae</taxon>
        <taxon>Magnetospirillum</taxon>
    </lineage>
</organism>
<dbReference type="RefSeq" id="WP_163677315.1">
    <property type="nucleotide sequence ID" value="NZ_JAAIYP010000034.1"/>
</dbReference>
<feature type="domain" description="DUF4376" evidence="1">
    <location>
        <begin position="78"/>
        <end position="179"/>
    </location>
</feature>
<proteinExistence type="predicted"/>
<evidence type="ECO:0000313" key="3">
    <source>
        <dbReference type="Proteomes" id="UP000480684"/>
    </source>
</evidence>
<dbReference type="InterPro" id="IPR025484">
    <property type="entry name" value="DUF4376"/>
</dbReference>
<accession>A0A7C9UU17</accession>
<keyword evidence="3" id="KW-1185">Reference proteome</keyword>
<dbReference type="Pfam" id="PF14301">
    <property type="entry name" value="DUF4376"/>
    <property type="match status" value="1"/>
</dbReference>
<name>A0A7C9UU17_9PROT</name>
<evidence type="ECO:0000313" key="2">
    <source>
        <dbReference type="EMBL" id="NFV79986.1"/>
    </source>
</evidence>